<dbReference type="RefSeq" id="WP_163466422.1">
    <property type="nucleotide sequence ID" value="NZ_JAAAMG010000049.1"/>
</dbReference>
<keyword evidence="3" id="KW-1185">Reference proteome</keyword>
<comment type="caution">
    <text evidence="2">The sequence shown here is derived from an EMBL/GenBank/DDBJ whole genome shotgun (WGS) entry which is preliminary data.</text>
</comment>
<dbReference type="InterPro" id="IPR036182">
    <property type="entry name" value="PCuAC_sf"/>
</dbReference>
<feature type="chain" id="PRO_5027025283" evidence="1">
    <location>
        <begin position="23"/>
        <end position="155"/>
    </location>
</feature>
<reference evidence="2 3" key="1">
    <citation type="submission" date="2020-01" db="EMBL/GenBank/DDBJ databases">
        <title>Jiella pacifica sp. nov.</title>
        <authorList>
            <person name="Xue Z."/>
            <person name="Zhu S."/>
            <person name="Chen J."/>
            <person name="Yang J."/>
        </authorList>
    </citation>
    <scope>NUCLEOTIDE SEQUENCE [LARGE SCALE GENOMIC DNA]</scope>
    <source>
        <strain evidence="2 3">40Bstr34</strain>
    </source>
</reference>
<dbReference type="PANTHER" id="PTHR36302">
    <property type="entry name" value="BLR7088 PROTEIN"/>
    <property type="match status" value="1"/>
</dbReference>
<evidence type="ECO:0000313" key="3">
    <source>
        <dbReference type="Proteomes" id="UP000469011"/>
    </source>
</evidence>
<accession>A0A6N9TBM0</accession>
<dbReference type="EMBL" id="JAAAMG010000049">
    <property type="protein sequence ID" value="NDW07972.1"/>
    <property type="molecule type" value="Genomic_DNA"/>
</dbReference>
<dbReference type="Pfam" id="PF04314">
    <property type="entry name" value="PCuAC"/>
    <property type="match status" value="1"/>
</dbReference>
<dbReference type="SUPFAM" id="SSF110087">
    <property type="entry name" value="DR1885-like metal-binding protein"/>
    <property type="match status" value="1"/>
</dbReference>
<dbReference type="AlphaFoldDB" id="A0A6N9TBM0"/>
<evidence type="ECO:0000256" key="1">
    <source>
        <dbReference type="SAM" id="SignalP"/>
    </source>
</evidence>
<evidence type="ECO:0000313" key="2">
    <source>
        <dbReference type="EMBL" id="NDW07972.1"/>
    </source>
</evidence>
<sequence>MRAFLSSFLLTFSVLLPATGNAQDEPGTVRVEQPWARASIGTARPAAAYLTVINEGEDPVRIVGFETPVAEQTEPHRTVAENGMMRMQAAGALEVPAGERMVFEPGGLHLMLMDLAEPLEEGESFPLSVRFAVDAPITVTVPILGVGAQGPEADE</sequence>
<proteinExistence type="predicted"/>
<keyword evidence="1" id="KW-0732">Signal</keyword>
<feature type="signal peptide" evidence="1">
    <location>
        <begin position="1"/>
        <end position="22"/>
    </location>
</feature>
<protein>
    <submittedName>
        <fullName evidence="2">Copper chaperone PCu(A)C</fullName>
    </submittedName>
</protein>
<dbReference type="PANTHER" id="PTHR36302:SF1">
    <property type="entry name" value="COPPER CHAPERONE PCU(A)C"/>
    <property type="match status" value="1"/>
</dbReference>
<dbReference type="Gene3D" id="2.60.40.1890">
    <property type="entry name" value="PCu(A)C copper chaperone"/>
    <property type="match status" value="1"/>
</dbReference>
<dbReference type="InterPro" id="IPR007410">
    <property type="entry name" value="LpqE-like"/>
</dbReference>
<dbReference type="InterPro" id="IPR058248">
    <property type="entry name" value="Lxx211020-like"/>
</dbReference>
<gene>
    <name evidence="2" type="ORF">GTK09_26675</name>
</gene>
<name>A0A6N9TBM0_9HYPH</name>
<dbReference type="Proteomes" id="UP000469011">
    <property type="component" value="Unassembled WGS sequence"/>
</dbReference>
<organism evidence="2 3">
    <name type="scientific">Jiella pacifica</name>
    <dbReference type="NCBI Taxonomy" id="2696469"/>
    <lineage>
        <taxon>Bacteria</taxon>
        <taxon>Pseudomonadati</taxon>
        <taxon>Pseudomonadota</taxon>
        <taxon>Alphaproteobacteria</taxon>
        <taxon>Hyphomicrobiales</taxon>
        <taxon>Aurantimonadaceae</taxon>
        <taxon>Jiella</taxon>
    </lineage>
</organism>